<accession>C3X1N8</accession>
<dbReference type="PANTHER" id="PTHR40065">
    <property type="entry name" value="RNA-BINDING PROTEIN YHBY"/>
    <property type="match status" value="1"/>
</dbReference>
<dbReference type="Gene3D" id="3.30.110.60">
    <property type="entry name" value="YhbY-like"/>
    <property type="match status" value="1"/>
</dbReference>
<feature type="domain" description="CRM" evidence="3">
    <location>
        <begin position="2"/>
        <end position="98"/>
    </location>
</feature>
<dbReference type="InterPro" id="IPR001890">
    <property type="entry name" value="RNA-binding_CRM"/>
</dbReference>
<name>C3X1N8_9BURK</name>
<dbReference type="HOGENOM" id="CLU_095994_0_0_4"/>
<dbReference type="InterPro" id="IPR035920">
    <property type="entry name" value="YhbY-like_sf"/>
</dbReference>
<keyword evidence="5" id="KW-1185">Reference proteome</keyword>
<proteinExistence type="predicted"/>
<protein>
    <submittedName>
        <fullName evidence="4">YhbY family putative RNA-binding protein</fullName>
    </submittedName>
</protein>
<dbReference type="eggNOG" id="COG1534">
    <property type="taxonomic scope" value="Bacteria"/>
</dbReference>
<reference evidence="4" key="1">
    <citation type="submission" date="2011-10" db="EMBL/GenBank/DDBJ databases">
        <title>The Genome Sequence of Oxalobacter formigenes HOxBLS.</title>
        <authorList>
            <consortium name="The Broad Institute Genome Sequencing Platform"/>
            <person name="Earl A."/>
            <person name="Ward D."/>
            <person name="Feldgarden M."/>
            <person name="Gevers D."/>
            <person name="Allison M.J."/>
            <person name="Humphrey S."/>
            <person name="Young S.K."/>
            <person name="Zeng Q."/>
            <person name="Gargeya S."/>
            <person name="Fitzgerald M."/>
            <person name="Haas B."/>
            <person name="Abouelleil A."/>
            <person name="Alvarado L."/>
            <person name="Arachchi H.M."/>
            <person name="Berlin A."/>
            <person name="Brown A."/>
            <person name="Chapman S.B."/>
            <person name="Chen Z."/>
            <person name="Dunbar C."/>
            <person name="Freedman E."/>
            <person name="Gearin G."/>
            <person name="Goldberg J."/>
            <person name="Griggs A."/>
            <person name="Gujja S."/>
            <person name="Heiman D."/>
            <person name="Howarth C."/>
            <person name="Larson L."/>
            <person name="Lui A."/>
            <person name="MacDonald P.J.P."/>
            <person name="Montmayeur A."/>
            <person name="Murphy C."/>
            <person name="Neiman D."/>
            <person name="Pearson M."/>
            <person name="Priest M."/>
            <person name="Roberts A."/>
            <person name="Saif S."/>
            <person name="Shea T."/>
            <person name="Shenoy N."/>
            <person name="Sisk P."/>
            <person name="Stolte C."/>
            <person name="Sykes S."/>
            <person name="Wortman J."/>
            <person name="Nusbaum C."/>
            <person name="Birren B."/>
        </authorList>
    </citation>
    <scope>NUCLEOTIDE SEQUENCE [LARGE SCALE GENOMIC DNA]</scope>
    <source>
        <strain evidence="4">HOxBLS</strain>
    </source>
</reference>
<evidence type="ECO:0000259" key="3">
    <source>
        <dbReference type="PROSITE" id="PS51295"/>
    </source>
</evidence>
<dbReference type="Proteomes" id="UP000003973">
    <property type="component" value="Unassembled WGS sequence"/>
</dbReference>
<dbReference type="Pfam" id="PF01985">
    <property type="entry name" value="CRS1_YhbY"/>
    <property type="match status" value="1"/>
</dbReference>
<dbReference type="AlphaFoldDB" id="C3X1N8"/>
<evidence type="ECO:0000256" key="2">
    <source>
        <dbReference type="PROSITE-ProRule" id="PRU00626"/>
    </source>
</evidence>
<dbReference type="RefSeq" id="WP_005875972.1">
    <property type="nucleotide sequence ID" value="NZ_CABMNL010000001.1"/>
</dbReference>
<dbReference type="EMBL" id="ACDP02000029">
    <property type="protein sequence ID" value="EEO27124.1"/>
    <property type="molecule type" value="Genomic_DNA"/>
</dbReference>
<dbReference type="GO" id="GO:0003723">
    <property type="term" value="F:RNA binding"/>
    <property type="evidence" value="ECO:0007669"/>
    <property type="project" value="UniProtKB-UniRule"/>
</dbReference>
<evidence type="ECO:0000313" key="4">
    <source>
        <dbReference type="EMBL" id="EEO27124.1"/>
    </source>
</evidence>
<dbReference type="PANTHER" id="PTHR40065:SF3">
    <property type="entry name" value="RNA-BINDING PROTEIN YHBY"/>
    <property type="match status" value="1"/>
</dbReference>
<dbReference type="SUPFAM" id="SSF75471">
    <property type="entry name" value="YhbY-like"/>
    <property type="match status" value="1"/>
</dbReference>
<evidence type="ECO:0000256" key="1">
    <source>
        <dbReference type="ARBA" id="ARBA00022884"/>
    </source>
</evidence>
<evidence type="ECO:0000313" key="5">
    <source>
        <dbReference type="Proteomes" id="UP000003973"/>
    </source>
</evidence>
<dbReference type="PROSITE" id="PS51295">
    <property type="entry name" value="CRM"/>
    <property type="match status" value="1"/>
</dbReference>
<keyword evidence="1 2" id="KW-0694">RNA-binding</keyword>
<sequence length="154" mass="16878">MLKLTPAQRSLLRSQAHNLDPVVMIGDAGLTDAVLKEIAVNLDAHGLIKIRVFGDDRLARLEMLQSICQQLDAAPIQHIGKLLVIYRPKKETVKPAEQNGKGGMRSVVTFKPGTGAIKNRIKKVLVKGNERVTQGGLIKRKKTRQASAKKKALT</sequence>
<comment type="caution">
    <text evidence="4">The sequence shown here is derived from an EMBL/GenBank/DDBJ whole genome shotgun (WGS) entry which is preliminary data.</text>
</comment>
<dbReference type="InterPro" id="IPR051925">
    <property type="entry name" value="RNA-binding_domain"/>
</dbReference>
<gene>
    <name evidence="4" type="ORF">OFAG_00277</name>
</gene>
<dbReference type="SMART" id="SM01103">
    <property type="entry name" value="CRS1_YhbY"/>
    <property type="match status" value="1"/>
</dbReference>
<organism evidence="4 5">
    <name type="scientific">Oxalobacter paraformigenes</name>
    <dbReference type="NCBI Taxonomy" id="556268"/>
    <lineage>
        <taxon>Bacteria</taxon>
        <taxon>Pseudomonadati</taxon>
        <taxon>Pseudomonadota</taxon>
        <taxon>Betaproteobacteria</taxon>
        <taxon>Burkholderiales</taxon>
        <taxon>Oxalobacteraceae</taxon>
        <taxon>Oxalobacter</taxon>
    </lineage>
</organism>